<reference evidence="6 7" key="1">
    <citation type="submission" date="2023-10" db="EMBL/GenBank/DDBJ databases">
        <title>Comparative genomics analysis reveals potential genetic determinants of host preference in Cryptosporidium xiaoi.</title>
        <authorList>
            <person name="Xiao L."/>
            <person name="Li J."/>
        </authorList>
    </citation>
    <scope>NUCLEOTIDE SEQUENCE [LARGE SCALE GENOMIC DNA]</scope>
    <source>
        <strain evidence="6 7">52996</strain>
    </source>
</reference>
<proteinExistence type="predicted"/>
<dbReference type="GO" id="GO:0000407">
    <property type="term" value="C:phagophore assembly site"/>
    <property type="evidence" value="ECO:0007669"/>
    <property type="project" value="TreeGrafter"/>
</dbReference>
<dbReference type="SMART" id="SM00145">
    <property type="entry name" value="PI3Ka"/>
    <property type="match status" value="1"/>
</dbReference>
<evidence type="ECO:0000313" key="7">
    <source>
        <dbReference type="Proteomes" id="UP001311799"/>
    </source>
</evidence>
<keyword evidence="3" id="KW-0175">Coiled coil</keyword>
<dbReference type="GO" id="GO:0005777">
    <property type="term" value="C:peroxisome"/>
    <property type="evidence" value="ECO:0007669"/>
    <property type="project" value="TreeGrafter"/>
</dbReference>
<dbReference type="GO" id="GO:0034271">
    <property type="term" value="C:phosphatidylinositol 3-kinase complex, class III, type I"/>
    <property type="evidence" value="ECO:0007669"/>
    <property type="project" value="TreeGrafter"/>
</dbReference>
<dbReference type="InterPro" id="IPR000403">
    <property type="entry name" value="PI3/4_kinase_cat_dom"/>
</dbReference>
<evidence type="ECO:0000256" key="2">
    <source>
        <dbReference type="ARBA" id="ARBA00022777"/>
    </source>
</evidence>
<dbReference type="InterPro" id="IPR042236">
    <property type="entry name" value="PI3K_accessory_sf"/>
</dbReference>
<evidence type="ECO:0000313" key="6">
    <source>
        <dbReference type="EMBL" id="KAK6587967.1"/>
    </source>
</evidence>
<gene>
    <name evidence="6" type="ORF">RS030_7994</name>
</gene>
<dbReference type="InterPro" id="IPR016024">
    <property type="entry name" value="ARM-type_fold"/>
</dbReference>
<dbReference type="InterPro" id="IPR018936">
    <property type="entry name" value="PI3/4_kinase_CS"/>
</dbReference>
<accession>A0AAV9XVQ3</accession>
<dbReference type="PROSITE" id="PS51545">
    <property type="entry name" value="PIK_HELICAL"/>
    <property type="match status" value="1"/>
</dbReference>
<evidence type="ECO:0000256" key="3">
    <source>
        <dbReference type="SAM" id="Coils"/>
    </source>
</evidence>
<dbReference type="InterPro" id="IPR015433">
    <property type="entry name" value="PI3/4_kinase"/>
</dbReference>
<dbReference type="SMART" id="SM00146">
    <property type="entry name" value="PI3Kc"/>
    <property type="match status" value="1"/>
</dbReference>
<protein>
    <submittedName>
        <fullName evidence="6">Phosphatidylinositol 3-kinase</fullName>
    </submittedName>
</protein>
<dbReference type="Proteomes" id="UP001311799">
    <property type="component" value="Unassembled WGS sequence"/>
</dbReference>
<name>A0AAV9XVQ3_9CRYT</name>
<dbReference type="InterPro" id="IPR011009">
    <property type="entry name" value="Kinase-like_dom_sf"/>
</dbReference>
<feature type="domain" description="PIK helical" evidence="5">
    <location>
        <begin position="267"/>
        <end position="458"/>
    </location>
</feature>
<dbReference type="InterPro" id="IPR057756">
    <property type="entry name" value="PI3-kinase_type3/VPS34_cat"/>
</dbReference>
<dbReference type="Gene3D" id="1.25.40.70">
    <property type="entry name" value="Phosphatidylinositol 3-kinase, accessory domain (PIK)"/>
    <property type="match status" value="1"/>
</dbReference>
<dbReference type="PROSITE" id="PS00916">
    <property type="entry name" value="PI3_4_KINASE_2"/>
    <property type="match status" value="1"/>
</dbReference>
<dbReference type="Pfam" id="PF00613">
    <property type="entry name" value="PI3Ka"/>
    <property type="match status" value="1"/>
</dbReference>
<dbReference type="GO" id="GO:0000045">
    <property type="term" value="P:autophagosome assembly"/>
    <property type="evidence" value="ECO:0007669"/>
    <property type="project" value="TreeGrafter"/>
</dbReference>
<dbReference type="Pfam" id="PF00454">
    <property type="entry name" value="PI3_PI4_kinase"/>
    <property type="match status" value="1"/>
</dbReference>
<dbReference type="InterPro" id="IPR001263">
    <property type="entry name" value="PI3K_accessory_dom"/>
</dbReference>
<dbReference type="InterPro" id="IPR036940">
    <property type="entry name" value="PI3/4_kinase_cat_sf"/>
</dbReference>
<feature type="domain" description="PI3K/PI4K catalytic" evidence="4">
    <location>
        <begin position="633"/>
        <end position="931"/>
    </location>
</feature>
<dbReference type="GO" id="GO:0006897">
    <property type="term" value="P:endocytosis"/>
    <property type="evidence" value="ECO:0007669"/>
    <property type="project" value="TreeGrafter"/>
</dbReference>
<dbReference type="PANTHER" id="PTHR10048:SF7">
    <property type="entry name" value="PHOSPHATIDYLINOSITOL 3-KINASE CATALYTIC SUBUNIT TYPE 3"/>
    <property type="match status" value="1"/>
</dbReference>
<dbReference type="EMBL" id="JAWDEY010000035">
    <property type="protein sequence ID" value="KAK6587967.1"/>
    <property type="molecule type" value="Genomic_DNA"/>
</dbReference>
<dbReference type="SUPFAM" id="SSF56112">
    <property type="entry name" value="Protein kinase-like (PK-like)"/>
    <property type="match status" value="1"/>
</dbReference>
<dbReference type="Gene3D" id="3.30.1010.10">
    <property type="entry name" value="Phosphatidylinositol 3-kinase Catalytic Subunit, Chain A, domain 4"/>
    <property type="match status" value="1"/>
</dbReference>
<dbReference type="PANTHER" id="PTHR10048">
    <property type="entry name" value="PHOSPHATIDYLINOSITOL KINASE"/>
    <property type="match status" value="1"/>
</dbReference>
<organism evidence="6 7">
    <name type="scientific">Cryptosporidium xiaoi</name>
    <dbReference type="NCBI Taxonomy" id="659607"/>
    <lineage>
        <taxon>Eukaryota</taxon>
        <taxon>Sar</taxon>
        <taxon>Alveolata</taxon>
        <taxon>Apicomplexa</taxon>
        <taxon>Conoidasida</taxon>
        <taxon>Coccidia</taxon>
        <taxon>Eucoccidiorida</taxon>
        <taxon>Eimeriorina</taxon>
        <taxon>Cryptosporidiidae</taxon>
        <taxon>Cryptosporidium</taxon>
    </lineage>
</organism>
<feature type="coiled-coil region" evidence="3">
    <location>
        <begin position="504"/>
        <end position="531"/>
    </location>
</feature>
<sequence>MLIQVNKIIISNGVFASNFAEFAPVVLRIQCELFTISSCGDVSELKPPVQSKIMLVHKFQDDSKDFVHIDFFFEVNIDEVITFSPFCNYSVVCLFKILNENAKDIDNFEIGYSLLPIFNIEGYVSQETILIPIVPEYQKSTKNLPIFQKNCVRNYKAFFPMKYFANLLYDGKLNGLSLGYMAVSINFGKHSTLSCFKENRILSSELSFECDFKINYTKFINFICTNSNLFKNKESNRKKSYLKMHDNNLLSVKRSYSALKTRFDSLKLEGGTINNGLRVKIESNIMRLYILYISALEKDMFKTEVEILWKYRYILPSFKGGIPLLLDNIDLKDDSIVKEITKLLESIQSFNEIPKKSSIHLEDSLNLLSGDYREYEFIRIFAINNLRSCTRDELKLILPQLVQSLRYEVNSELSNFLKKYVTLDLELSIELLWLLVSEISDSESTYVFERTVIKIIDELIDPENSVSNGNYKKQCCIYHNNLEIIDLFLSQLRFRFTLLWIYNVSIEECRRERLEKKIQKFQNVLQDFEVGNISNYSHEVFSNSPAIGRIVLKLSNSIKYMTENEYKLIKNCRKINSDKSLYSSKIVWESKHFNSNNIHEHIENIGLPILNITNLSEPLPLPIDINKALIGIVPNESFIIKSTLCPFILSCRIAILDNLDQIKILDHDPRDESSYSSEFIYPVIESKYMYKVGDDLRQDQLVIQLLEISSKLLQEWNVTNSITTYKVLSFSKNDGLILFLEDFHSIGTLRKKYGKNCILQYWAALHDTQIDKIPGDIVNKFIVSCAVYSVATFIVGVGDRHLDNLLVGKNGDFLHVDFGYIFGEDPKPFPPPMKVCSEMIEAMGGINSNGFKLFVDKCCEFYRYIRRRSWLFINLLLLMVDSGIKDFDSRFGSSNKAVLIKIKEKFRLELSEMEAEDYLREIIMTSSKALFPAVVDTLHEWALYWK</sequence>
<dbReference type="PROSITE" id="PS50290">
    <property type="entry name" value="PI3_4_KINASE_3"/>
    <property type="match status" value="1"/>
</dbReference>
<dbReference type="GO" id="GO:0034272">
    <property type="term" value="C:phosphatidylinositol 3-kinase complex, class III, type II"/>
    <property type="evidence" value="ECO:0007669"/>
    <property type="project" value="TreeGrafter"/>
</dbReference>
<dbReference type="GO" id="GO:0005768">
    <property type="term" value="C:endosome"/>
    <property type="evidence" value="ECO:0007669"/>
    <property type="project" value="TreeGrafter"/>
</dbReference>
<dbReference type="Gene3D" id="1.10.1070.11">
    <property type="entry name" value="Phosphatidylinositol 3-/4-kinase, catalytic domain"/>
    <property type="match status" value="1"/>
</dbReference>
<evidence type="ECO:0000259" key="4">
    <source>
        <dbReference type="PROSITE" id="PS50290"/>
    </source>
</evidence>
<comment type="caution">
    <text evidence="6">The sequence shown here is derived from an EMBL/GenBank/DDBJ whole genome shotgun (WGS) entry which is preliminary data.</text>
</comment>
<keyword evidence="2" id="KW-0418">Kinase</keyword>
<dbReference type="GO" id="GO:0048015">
    <property type="term" value="P:phosphatidylinositol-mediated signaling"/>
    <property type="evidence" value="ECO:0007669"/>
    <property type="project" value="TreeGrafter"/>
</dbReference>
<dbReference type="SUPFAM" id="SSF48371">
    <property type="entry name" value="ARM repeat"/>
    <property type="match status" value="1"/>
</dbReference>
<evidence type="ECO:0000259" key="5">
    <source>
        <dbReference type="PROSITE" id="PS51545"/>
    </source>
</evidence>
<keyword evidence="1" id="KW-0808">Transferase</keyword>
<dbReference type="CDD" id="cd00896">
    <property type="entry name" value="PI3Kc_III"/>
    <property type="match status" value="1"/>
</dbReference>
<dbReference type="GO" id="GO:0016303">
    <property type="term" value="F:1-phosphatidylinositol-3-kinase activity"/>
    <property type="evidence" value="ECO:0007669"/>
    <property type="project" value="TreeGrafter"/>
</dbReference>
<dbReference type="AlphaFoldDB" id="A0AAV9XVQ3"/>
<evidence type="ECO:0000256" key="1">
    <source>
        <dbReference type="ARBA" id="ARBA00022679"/>
    </source>
</evidence>
<keyword evidence="7" id="KW-1185">Reference proteome</keyword>